<dbReference type="SUPFAM" id="SSF75217">
    <property type="entry name" value="alpha/beta knot"/>
    <property type="match status" value="1"/>
</dbReference>
<keyword evidence="7 13" id="KW-0808">Transferase</keyword>
<dbReference type="GO" id="GO:0070042">
    <property type="term" value="F:rRNA (uridine-N3-)-methyltransferase activity"/>
    <property type="evidence" value="ECO:0007669"/>
    <property type="project" value="TreeGrafter"/>
</dbReference>
<dbReference type="EC" id="2.1.1.193" evidence="3"/>
<organism evidence="13">
    <name type="scientific">hydrothermal vent metagenome</name>
    <dbReference type="NCBI Taxonomy" id="652676"/>
    <lineage>
        <taxon>unclassified sequences</taxon>
        <taxon>metagenomes</taxon>
        <taxon>ecological metagenomes</taxon>
    </lineage>
</organism>
<accession>A0A1W1E068</accession>
<evidence type="ECO:0000256" key="4">
    <source>
        <dbReference type="ARBA" id="ARBA00022490"/>
    </source>
</evidence>
<proteinExistence type="inferred from homology"/>
<protein>
    <recommendedName>
        <fullName evidence="3">16S rRNA (uracil(1498)-N(3))-methyltransferase</fullName>
        <ecNumber evidence="3">2.1.1.193</ecNumber>
    </recommendedName>
</protein>
<feature type="domain" description="Ribosomal RNA small subunit methyltransferase E PUA-like" evidence="12">
    <location>
        <begin position="20"/>
        <end position="57"/>
    </location>
</feature>
<dbReference type="AlphaFoldDB" id="A0A1W1E068"/>
<dbReference type="Gene3D" id="2.40.240.20">
    <property type="entry name" value="Hypothetical PUA domain-like, domain 1"/>
    <property type="match status" value="1"/>
</dbReference>
<evidence type="ECO:0000256" key="2">
    <source>
        <dbReference type="ARBA" id="ARBA00005528"/>
    </source>
</evidence>
<evidence type="ECO:0000256" key="5">
    <source>
        <dbReference type="ARBA" id="ARBA00022552"/>
    </source>
</evidence>
<dbReference type="InterPro" id="IPR006700">
    <property type="entry name" value="RsmE"/>
</dbReference>
<dbReference type="PANTHER" id="PTHR30027:SF3">
    <property type="entry name" value="16S RRNA (URACIL(1498)-N(3))-METHYLTRANSFERASE"/>
    <property type="match status" value="1"/>
</dbReference>
<dbReference type="GO" id="GO:0070475">
    <property type="term" value="P:rRNA base methylation"/>
    <property type="evidence" value="ECO:0007669"/>
    <property type="project" value="TreeGrafter"/>
</dbReference>
<dbReference type="InterPro" id="IPR029026">
    <property type="entry name" value="tRNA_m1G_MTases_N"/>
</dbReference>
<dbReference type="Gene3D" id="3.40.1280.10">
    <property type="match status" value="1"/>
</dbReference>
<name>A0A1W1E068_9ZZZZ</name>
<comment type="catalytic activity">
    <reaction evidence="10">
        <text>uridine(1498) in 16S rRNA + S-adenosyl-L-methionine = N(3)-methyluridine(1498) in 16S rRNA + S-adenosyl-L-homocysteine + H(+)</text>
        <dbReference type="Rhea" id="RHEA:42920"/>
        <dbReference type="Rhea" id="RHEA-COMP:10283"/>
        <dbReference type="Rhea" id="RHEA-COMP:10284"/>
        <dbReference type="ChEBI" id="CHEBI:15378"/>
        <dbReference type="ChEBI" id="CHEBI:57856"/>
        <dbReference type="ChEBI" id="CHEBI:59789"/>
        <dbReference type="ChEBI" id="CHEBI:65315"/>
        <dbReference type="ChEBI" id="CHEBI:74502"/>
        <dbReference type="EC" id="2.1.1.193"/>
    </reaction>
</comment>
<keyword evidence="4" id="KW-0963">Cytoplasm</keyword>
<dbReference type="Pfam" id="PF04452">
    <property type="entry name" value="Methyltrans_RNA"/>
    <property type="match status" value="1"/>
</dbReference>
<evidence type="ECO:0000313" key="13">
    <source>
        <dbReference type="EMBL" id="SFV87345.1"/>
    </source>
</evidence>
<dbReference type="Pfam" id="PF20260">
    <property type="entry name" value="PUA_4"/>
    <property type="match status" value="1"/>
</dbReference>
<dbReference type="PANTHER" id="PTHR30027">
    <property type="entry name" value="RIBOSOMAL RNA SMALL SUBUNIT METHYLTRANSFERASE E"/>
    <property type="match status" value="1"/>
</dbReference>
<dbReference type="InterPro" id="IPR015947">
    <property type="entry name" value="PUA-like_sf"/>
</dbReference>
<comment type="subcellular location">
    <subcellularLocation>
        <location evidence="1">Cytoplasm</location>
    </subcellularLocation>
</comment>
<sequence>MKHPRLYQNTPLNINEELILDADAAHHLIKVLRFPQGQTLTLFNGNGANYRAEVLQAQQECIVQILDKIDNPCESKLNLTLVQGIAKGEKMDFLIQKSVELGVNKIIPIFTNHCVVRLTGDKLAKRHQHWQKIVISACEQSGRSIVPEVVVPMQLNDFLQQPIVNGFVLHHRCEKTLLDIESVNDATLLIGPEGGFNAIEINQAIQAGCQPLLLGTRVLRTETASLAAIANMQMLWGS</sequence>
<evidence type="ECO:0000259" key="12">
    <source>
        <dbReference type="Pfam" id="PF20260"/>
    </source>
</evidence>
<dbReference type="GO" id="GO:0005737">
    <property type="term" value="C:cytoplasm"/>
    <property type="evidence" value="ECO:0007669"/>
    <property type="project" value="UniProtKB-SubCell"/>
</dbReference>
<dbReference type="NCBIfam" id="TIGR00046">
    <property type="entry name" value="RsmE family RNA methyltransferase"/>
    <property type="match status" value="1"/>
</dbReference>
<evidence type="ECO:0000256" key="8">
    <source>
        <dbReference type="ARBA" id="ARBA00022691"/>
    </source>
</evidence>
<dbReference type="EMBL" id="FPHY01000192">
    <property type="protein sequence ID" value="SFV87345.1"/>
    <property type="molecule type" value="Genomic_DNA"/>
</dbReference>
<evidence type="ECO:0000256" key="1">
    <source>
        <dbReference type="ARBA" id="ARBA00004496"/>
    </source>
</evidence>
<dbReference type="InterPro" id="IPR046887">
    <property type="entry name" value="RsmE_PUA-like"/>
</dbReference>
<keyword evidence="8" id="KW-0949">S-adenosyl-L-methionine</keyword>
<comment type="similarity">
    <text evidence="2">Belongs to the RNA methyltransferase RsmE family.</text>
</comment>
<evidence type="ECO:0000256" key="3">
    <source>
        <dbReference type="ARBA" id="ARBA00012328"/>
    </source>
</evidence>
<evidence type="ECO:0000256" key="6">
    <source>
        <dbReference type="ARBA" id="ARBA00022603"/>
    </source>
</evidence>
<dbReference type="InterPro" id="IPR029028">
    <property type="entry name" value="Alpha/beta_knot_MTases"/>
</dbReference>
<dbReference type="PIRSF" id="PIRSF015601">
    <property type="entry name" value="MTase_slr0722"/>
    <property type="match status" value="1"/>
</dbReference>
<feature type="domain" description="Ribosomal RNA small subunit methyltransferase E methyltransferase" evidence="11">
    <location>
        <begin position="74"/>
        <end position="233"/>
    </location>
</feature>
<dbReference type="NCBIfam" id="NF008692">
    <property type="entry name" value="PRK11713.1-5"/>
    <property type="match status" value="1"/>
</dbReference>
<dbReference type="CDD" id="cd18084">
    <property type="entry name" value="RsmE-like"/>
    <property type="match status" value="1"/>
</dbReference>
<evidence type="ECO:0000259" key="11">
    <source>
        <dbReference type="Pfam" id="PF04452"/>
    </source>
</evidence>
<evidence type="ECO:0000256" key="7">
    <source>
        <dbReference type="ARBA" id="ARBA00022679"/>
    </source>
</evidence>
<evidence type="ECO:0000256" key="10">
    <source>
        <dbReference type="ARBA" id="ARBA00047944"/>
    </source>
</evidence>
<comment type="function">
    <text evidence="9">Specifically methylates the N3 position of the uracil ring of uridine 1498 (m3U1498) in 16S rRNA. Acts on the fully assembled 30S ribosomal subunit.</text>
</comment>
<dbReference type="InterPro" id="IPR046886">
    <property type="entry name" value="RsmE_MTase_dom"/>
</dbReference>
<evidence type="ECO:0000256" key="9">
    <source>
        <dbReference type="ARBA" id="ARBA00025699"/>
    </source>
</evidence>
<dbReference type="SUPFAM" id="SSF88697">
    <property type="entry name" value="PUA domain-like"/>
    <property type="match status" value="1"/>
</dbReference>
<gene>
    <name evidence="13" type="ORF">MNB_SUP05-SYMBIONT-4-694</name>
</gene>
<keyword evidence="6 13" id="KW-0489">Methyltransferase</keyword>
<reference evidence="13" key="1">
    <citation type="submission" date="2016-10" db="EMBL/GenBank/DDBJ databases">
        <authorList>
            <person name="de Groot N.N."/>
        </authorList>
    </citation>
    <scope>NUCLEOTIDE SEQUENCE</scope>
</reference>
<keyword evidence="5" id="KW-0698">rRNA processing</keyword>